<organism evidence="2 3">
    <name type="scientific">Dekkera bruxellensis</name>
    <name type="common">Brettanomyces custersii</name>
    <dbReference type="NCBI Taxonomy" id="5007"/>
    <lineage>
        <taxon>Eukaryota</taxon>
        <taxon>Fungi</taxon>
        <taxon>Dikarya</taxon>
        <taxon>Ascomycota</taxon>
        <taxon>Saccharomycotina</taxon>
        <taxon>Pichiomycetes</taxon>
        <taxon>Pichiales</taxon>
        <taxon>Pichiaceae</taxon>
        <taxon>Brettanomyces</taxon>
    </lineage>
</organism>
<protein>
    <submittedName>
        <fullName evidence="2">Uncharacterized protein</fullName>
    </submittedName>
</protein>
<dbReference type="Proteomes" id="UP000663131">
    <property type="component" value="Chromosome 9"/>
</dbReference>
<evidence type="ECO:0000256" key="1">
    <source>
        <dbReference type="SAM" id="MobiDB-lite"/>
    </source>
</evidence>
<gene>
    <name evidence="2" type="ORF">BRETT_002390</name>
</gene>
<sequence>MNIQIRSVPVEPVTSGEAVYCFSKPIEIPISKKCQTCAQNISPSPALLSMLYTKRHSSYSQSLRNNSTSSALQSLRFPSRSELDVSTSPSSGNSSANTSNIFDDSGSFVSINTESSSLHTDLSSSCLSMREAIPKGCDPLSVAAYNESLLAKRIPATNGCSKCYQQKKRPSHKKSLLQLVHKWSSEALSGLASGFWQSEIQKSERSENGQETNMRGVEAEKGYQSDSLHGKALDVQLQTYRTVYSAIPREEGIAVSGNRIASRLIGNSTLGAKGREPRINSEFLKFYALDYSCRVQDYLRISDQELDLYDREYEESGCSCIDEFLDRYIICNDDSDDSFDSVSSVDVAKFRNCLKLSLLSRHKLWNNVILPPREDLPNCIRGRYVHETHPSVNGAGLVRTGGKYMPWLNITDFGSSARKSIPPCGKMADGTQFTVKGWCNERWCSH</sequence>
<dbReference type="KEGG" id="bbrx:BRETT_002390"/>
<dbReference type="GeneID" id="64574314"/>
<dbReference type="EMBL" id="CP063137">
    <property type="protein sequence ID" value="QOU22218.1"/>
    <property type="molecule type" value="Genomic_DNA"/>
</dbReference>
<reference evidence="2" key="2">
    <citation type="journal article" name="BMC Genomics">
        <title>New genome assemblies reveal patterns of domestication and adaptation across Brettanomyces (Dekkera) species.</title>
        <authorList>
            <person name="Roach M.J."/>
            <person name="Borneman A.R."/>
        </authorList>
    </citation>
    <scope>NUCLEOTIDE SEQUENCE</scope>
    <source>
        <strain evidence="2">UCD 2041</strain>
    </source>
</reference>
<evidence type="ECO:0000313" key="3">
    <source>
        <dbReference type="Proteomes" id="UP000663131"/>
    </source>
</evidence>
<reference evidence="2" key="1">
    <citation type="submission" date="2020-10" db="EMBL/GenBank/DDBJ databases">
        <authorList>
            <person name="Palmer J.M."/>
        </authorList>
    </citation>
    <scope>NUCLEOTIDE SEQUENCE</scope>
    <source>
        <strain evidence="2">UCD 2041</strain>
    </source>
</reference>
<proteinExistence type="predicted"/>
<dbReference type="RefSeq" id="XP_041138711.1">
    <property type="nucleotide sequence ID" value="XM_041280920.1"/>
</dbReference>
<evidence type="ECO:0000313" key="2">
    <source>
        <dbReference type="EMBL" id="QOU22218.1"/>
    </source>
</evidence>
<feature type="region of interest" description="Disordered" evidence="1">
    <location>
        <begin position="80"/>
        <end position="99"/>
    </location>
</feature>
<accession>A0A871REM4</accession>
<name>A0A871REM4_DEKBR</name>
<dbReference type="AlphaFoldDB" id="A0A871REM4"/>
<dbReference type="OrthoDB" id="4088353at2759"/>
<feature type="compositionally biased region" description="Low complexity" evidence="1">
    <location>
        <begin position="86"/>
        <end position="99"/>
    </location>
</feature>